<dbReference type="InterPro" id="IPR011009">
    <property type="entry name" value="Kinase-like_dom_sf"/>
</dbReference>
<dbReference type="CDD" id="cd14066">
    <property type="entry name" value="STKc_IRAK"/>
    <property type="match status" value="1"/>
</dbReference>
<keyword evidence="11" id="KW-0325">Glycoprotein</keyword>
<dbReference type="EMBL" id="JBCGBO010000006">
    <property type="protein sequence ID" value="KAK9194723.1"/>
    <property type="molecule type" value="Genomic_DNA"/>
</dbReference>
<evidence type="ECO:0000256" key="1">
    <source>
        <dbReference type="ARBA" id="ARBA00004167"/>
    </source>
</evidence>
<keyword evidence="6" id="KW-0677">Repeat</keyword>
<evidence type="ECO:0000256" key="9">
    <source>
        <dbReference type="ARBA" id="ARBA00022989"/>
    </source>
</evidence>
<dbReference type="Gene3D" id="3.30.200.20">
    <property type="entry name" value="Phosphorylase Kinase, domain 1"/>
    <property type="match status" value="2"/>
</dbReference>
<evidence type="ECO:0000313" key="16">
    <source>
        <dbReference type="Proteomes" id="UP001428341"/>
    </source>
</evidence>
<reference evidence="15 16" key="1">
    <citation type="submission" date="2024-05" db="EMBL/GenBank/DDBJ databases">
        <title>Haplotype-resolved chromosome-level genome assembly of Huyou (Citrus changshanensis).</title>
        <authorList>
            <person name="Miao C."/>
            <person name="Chen W."/>
            <person name="Wu Y."/>
            <person name="Wang L."/>
            <person name="Zhao S."/>
            <person name="Grierson D."/>
            <person name="Xu C."/>
            <person name="Chen K."/>
        </authorList>
    </citation>
    <scope>NUCLEOTIDE SEQUENCE [LARGE SCALE GENOMIC DNA]</scope>
    <source>
        <strain evidence="15">01-14</strain>
        <tissue evidence="15">Leaf</tissue>
    </source>
</reference>
<evidence type="ECO:0000256" key="10">
    <source>
        <dbReference type="ARBA" id="ARBA00023136"/>
    </source>
</evidence>
<dbReference type="Proteomes" id="UP001428341">
    <property type="component" value="Unassembled WGS sequence"/>
</dbReference>
<dbReference type="Pfam" id="PF07714">
    <property type="entry name" value="PK_Tyr_Ser-Thr"/>
    <property type="match status" value="1"/>
</dbReference>
<evidence type="ECO:0000256" key="8">
    <source>
        <dbReference type="ARBA" id="ARBA00022840"/>
    </source>
</evidence>
<keyword evidence="8" id="KW-0067">ATP-binding</keyword>
<evidence type="ECO:0000256" key="11">
    <source>
        <dbReference type="ARBA" id="ARBA00023180"/>
    </source>
</evidence>
<evidence type="ECO:0000256" key="3">
    <source>
        <dbReference type="ARBA" id="ARBA00022614"/>
    </source>
</evidence>
<dbReference type="InterPro" id="IPR001611">
    <property type="entry name" value="Leu-rich_rpt"/>
</dbReference>
<evidence type="ECO:0000256" key="5">
    <source>
        <dbReference type="ARBA" id="ARBA00022729"/>
    </source>
</evidence>
<dbReference type="InterPro" id="IPR046959">
    <property type="entry name" value="PRK1-6/SRF4-like"/>
</dbReference>
<dbReference type="PROSITE" id="PS50011">
    <property type="entry name" value="PROTEIN_KINASE_DOM"/>
    <property type="match status" value="1"/>
</dbReference>
<accession>A0AAP0M367</accession>
<evidence type="ECO:0000256" key="2">
    <source>
        <dbReference type="ARBA" id="ARBA00022553"/>
    </source>
</evidence>
<gene>
    <name evidence="15" type="ORF">WN944_005430</name>
</gene>
<dbReference type="GO" id="GO:0004672">
    <property type="term" value="F:protein kinase activity"/>
    <property type="evidence" value="ECO:0007669"/>
    <property type="project" value="InterPro"/>
</dbReference>
<dbReference type="PANTHER" id="PTHR48007:SF86">
    <property type="entry name" value="(WILD MALAYSIAN BANANA) HYPOTHETICAL PROTEIN"/>
    <property type="match status" value="1"/>
</dbReference>
<keyword evidence="16" id="KW-1185">Reference proteome</keyword>
<evidence type="ECO:0000256" key="6">
    <source>
        <dbReference type="ARBA" id="ARBA00022737"/>
    </source>
</evidence>
<feature type="transmembrane region" description="Helical" evidence="12">
    <location>
        <begin position="205"/>
        <end position="229"/>
    </location>
</feature>
<dbReference type="GO" id="GO:0005524">
    <property type="term" value="F:ATP binding"/>
    <property type="evidence" value="ECO:0007669"/>
    <property type="project" value="UniProtKB-KW"/>
</dbReference>
<evidence type="ECO:0000259" key="14">
    <source>
        <dbReference type="PROSITE" id="PS50011"/>
    </source>
</evidence>
<dbReference type="PANTHER" id="PTHR48007">
    <property type="entry name" value="LEUCINE-RICH REPEAT RECEPTOR-LIKE PROTEIN KINASE PXC1"/>
    <property type="match status" value="1"/>
</dbReference>
<feature type="transmembrane region" description="Helical" evidence="12">
    <location>
        <begin position="736"/>
        <end position="761"/>
    </location>
</feature>
<feature type="chain" id="PRO_5042884327" description="Protein kinase domain-containing protein" evidence="13">
    <location>
        <begin position="35"/>
        <end position="1116"/>
    </location>
</feature>
<evidence type="ECO:0000256" key="7">
    <source>
        <dbReference type="ARBA" id="ARBA00022741"/>
    </source>
</evidence>
<dbReference type="InterPro" id="IPR032675">
    <property type="entry name" value="LRR_dom_sf"/>
</dbReference>
<keyword evidence="10 12" id="KW-0472">Membrane</keyword>
<keyword evidence="7" id="KW-0547">Nucleotide-binding</keyword>
<dbReference type="InterPro" id="IPR013210">
    <property type="entry name" value="LRR_N_plant-typ"/>
</dbReference>
<comment type="caution">
    <text evidence="15">The sequence shown here is derived from an EMBL/GenBank/DDBJ whole genome shotgun (WGS) entry which is preliminary data.</text>
</comment>
<dbReference type="GO" id="GO:0016020">
    <property type="term" value="C:membrane"/>
    <property type="evidence" value="ECO:0007669"/>
    <property type="project" value="UniProtKB-SubCell"/>
</dbReference>
<sequence>MIRPVHFLSYLKFITLILVTTQISFPSFTPTATAEDDVKCLAGIKSFNDPQGKLSSWSLTNSSVGFICRFNGVSCWNGLENRILSLELEEMNLSGQVPESLQSCKSLQVLNLSTNNLFGKIPTQLCKWLPYLVSLDLSNNDLSGPLPPQLPSLVRLKQFSVAYNCLSGRIPSFFNGAMKMDMLADSRLGGANLGSKCCDLSKKKLAAIIAAGAFGAAPSLMLVFGLWLWNNLTRVSKRRKRGYEFDDCWVERLGVHKLVEVSLFLKPLIKLKLVHLIAATSNFSAQNVLVSTWTGTTYKAMLLDGSMLAIKRLSACKLGEKQFRMEMKQVGVLKHPNLVPILGFCVVAEEKPLVYKLRIGLGAARGLSWLHHCCHPPCLHENISSSVIIVDEDFDARIMDFGFSRLTNGDASLQKDVHGFGVVLLELVTGQKPFEIKASEEGYKGNLVNWIDQLSSSGRIKDVIDKALTGKGYDDEILQFLQIAYEPRSYFCNKFHFHFSYWFIMQGLPLIHVTSYVKIFILLYIATQITFSSLASETVAEDDVKCLEGVKSSLNDPQRKLSSWSFGNSTIGFICQFVGVSCWNDKENRILNLELREMKLSGQIPEPLKFCKSMQRLDLSANDLSGNIPAQICDWLPYLVLLDLSNNDLSGPIPADLGNCTYLNTLILSNNKLSGPIPYQLSNLGRLKKFSVANNDLTGTIPSSFKGFDKADFDGNSDLCGGPLGSKCGGLSKKNLAIIIAAGIFGAAASMLLAFGLWWWYHLRWVRRRKRGYGIGRDDDDSRWLERLRSHKLAQVSLFQKPLVKVKLADLMAASNSFCSENVIISTRTGTTYKAMLPDGSVLAVKRLNTCKLGEKKFRNEMNRLGQLRHPNLAPLLGYCVVEEEKLLIYKYMSSGTLYSLLQGNATELDWPTRFRIGLGAARGLAWLHHGCQPPFLHQNICSNVILVDEDFDARIMDFGLAKLMTSSDESSFVNGDLGEFGYIAPEYSSTMVASLKGDVYGIGVVLLELVTGRKPLELGTAEAGFKGNLVDWVNQLSSSGRSKEVIDKALCGKGYDEEILQFLKVACNCVVSRPKDRWSMYQVYQSLNSIAAQHGFSERYDEFPLIFHRQDGGSV</sequence>
<dbReference type="InterPro" id="IPR001245">
    <property type="entry name" value="Ser-Thr/Tyr_kinase_cat_dom"/>
</dbReference>
<dbReference type="FunFam" id="1.10.510.10:FF:000609">
    <property type="entry name" value="Inactive LRR receptor-like serine/threonine-protein kinase BIR2"/>
    <property type="match status" value="1"/>
</dbReference>
<organism evidence="15 16">
    <name type="scientific">Citrus x changshan-huyou</name>
    <dbReference type="NCBI Taxonomy" id="2935761"/>
    <lineage>
        <taxon>Eukaryota</taxon>
        <taxon>Viridiplantae</taxon>
        <taxon>Streptophyta</taxon>
        <taxon>Embryophyta</taxon>
        <taxon>Tracheophyta</taxon>
        <taxon>Spermatophyta</taxon>
        <taxon>Magnoliopsida</taxon>
        <taxon>eudicotyledons</taxon>
        <taxon>Gunneridae</taxon>
        <taxon>Pentapetalae</taxon>
        <taxon>rosids</taxon>
        <taxon>malvids</taxon>
        <taxon>Sapindales</taxon>
        <taxon>Rutaceae</taxon>
        <taxon>Aurantioideae</taxon>
        <taxon>Citrus</taxon>
    </lineage>
</organism>
<feature type="transmembrane region" description="Helical" evidence="12">
    <location>
        <begin position="501"/>
        <end position="526"/>
    </location>
</feature>
<dbReference type="Gene3D" id="3.80.10.10">
    <property type="entry name" value="Ribonuclease Inhibitor"/>
    <property type="match status" value="2"/>
</dbReference>
<dbReference type="SUPFAM" id="SSF52058">
    <property type="entry name" value="L domain-like"/>
    <property type="match status" value="2"/>
</dbReference>
<feature type="signal peptide" evidence="13">
    <location>
        <begin position="1"/>
        <end position="34"/>
    </location>
</feature>
<dbReference type="Pfam" id="PF00560">
    <property type="entry name" value="LRR_1"/>
    <property type="match status" value="5"/>
</dbReference>
<keyword evidence="2" id="KW-0597">Phosphoprotein</keyword>
<keyword evidence="4 12" id="KW-0812">Transmembrane</keyword>
<comment type="subcellular location">
    <subcellularLocation>
        <location evidence="1">Membrane</location>
        <topology evidence="1">Single-pass membrane protein</topology>
    </subcellularLocation>
</comment>
<proteinExistence type="predicted"/>
<evidence type="ECO:0000256" key="12">
    <source>
        <dbReference type="SAM" id="Phobius"/>
    </source>
</evidence>
<evidence type="ECO:0000256" key="4">
    <source>
        <dbReference type="ARBA" id="ARBA00022692"/>
    </source>
</evidence>
<dbReference type="AlphaFoldDB" id="A0AAP0M367"/>
<protein>
    <recommendedName>
        <fullName evidence="14">Protein kinase domain-containing protein</fullName>
    </recommendedName>
</protein>
<keyword evidence="9 12" id="KW-1133">Transmembrane helix</keyword>
<keyword evidence="3" id="KW-0433">Leucine-rich repeat</keyword>
<feature type="domain" description="Protein kinase" evidence="14">
    <location>
        <begin position="818"/>
        <end position="1098"/>
    </location>
</feature>
<name>A0AAP0M367_9ROSI</name>
<dbReference type="SUPFAM" id="SSF56112">
    <property type="entry name" value="Protein kinase-like (PK-like)"/>
    <property type="match status" value="2"/>
</dbReference>
<evidence type="ECO:0000256" key="13">
    <source>
        <dbReference type="SAM" id="SignalP"/>
    </source>
</evidence>
<dbReference type="FunFam" id="3.30.200.20:FF:000428">
    <property type="entry name" value="Inactive LRR receptor-like serine/threonine-protein kinase BIR2"/>
    <property type="match status" value="1"/>
</dbReference>
<evidence type="ECO:0000313" key="15">
    <source>
        <dbReference type="EMBL" id="KAK9194723.1"/>
    </source>
</evidence>
<dbReference type="FunFam" id="3.80.10.10:FF:000415">
    <property type="entry name" value="Inactive LRR receptor-like serine/threonine-protein kinase BIR2"/>
    <property type="match status" value="1"/>
</dbReference>
<dbReference type="FunFam" id="3.80.10.10:FF:000383">
    <property type="entry name" value="Leucine-rich repeat receptor protein kinase EMS1"/>
    <property type="match status" value="1"/>
</dbReference>
<keyword evidence="5 13" id="KW-0732">Signal</keyword>
<dbReference type="Pfam" id="PF08263">
    <property type="entry name" value="LRRNT_2"/>
    <property type="match status" value="2"/>
</dbReference>
<dbReference type="Gene3D" id="1.10.510.10">
    <property type="entry name" value="Transferase(Phosphotransferase) domain 1"/>
    <property type="match status" value="3"/>
</dbReference>
<dbReference type="InterPro" id="IPR000719">
    <property type="entry name" value="Prot_kinase_dom"/>
</dbReference>